<proteinExistence type="predicted"/>
<reference evidence="3 4" key="1">
    <citation type="submission" date="2020-08" db="EMBL/GenBank/DDBJ databases">
        <title>A Genomic Blueprint of the Chicken Gut Microbiome.</title>
        <authorList>
            <person name="Gilroy R."/>
            <person name="Ravi A."/>
            <person name="Getino M."/>
            <person name="Pursley I."/>
            <person name="Horton D.L."/>
            <person name="Alikhan N.-F."/>
            <person name="Baker D."/>
            <person name="Gharbi K."/>
            <person name="Hall N."/>
            <person name="Watson M."/>
            <person name="Adriaenssens E.M."/>
            <person name="Foster-Nyarko E."/>
            <person name="Jarju S."/>
            <person name="Secka A."/>
            <person name="Antonio M."/>
            <person name="Oren A."/>
            <person name="Chaudhuri R."/>
            <person name="La Ragione R.M."/>
            <person name="Hildebrand F."/>
            <person name="Pallen M.J."/>
        </authorList>
    </citation>
    <scope>NUCLEOTIDE SEQUENCE [LARGE SCALE GENOMIC DNA]</scope>
    <source>
        <strain evidence="3 4">Sa1BUA13</strain>
    </source>
</reference>
<dbReference type="InterPro" id="IPR050772">
    <property type="entry name" value="Hydratase-Decarb/MhpD_sf"/>
</dbReference>
<dbReference type="SUPFAM" id="SSF56529">
    <property type="entry name" value="FAH"/>
    <property type="match status" value="1"/>
</dbReference>
<dbReference type="Pfam" id="PF01557">
    <property type="entry name" value="FAA_hydrolase"/>
    <property type="match status" value="1"/>
</dbReference>
<gene>
    <name evidence="3" type="ORF">H9630_07235</name>
</gene>
<dbReference type="GO" id="GO:0016787">
    <property type="term" value="F:hydrolase activity"/>
    <property type="evidence" value="ECO:0007669"/>
    <property type="project" value="UniProtKB-KW"/>
</dbReference>
<evidence type="ECO:0000313" key="4">
    <source>
        <dbReference type="Proteomes" id="UP000658980"/>
    </source>
</evidence>
<evidence type="ECO:0000259" key="2">
    <source>
        <dbReference type="Pfam" id="PF01557"/>
    </source>
</evidence>
<comment type="caution">
    <text evidence="3">The sequence shown here is derived from an EMBL/GenBank/DDBJ whole genome shotgun (WGS) entry which is preliminary data.</text>
</comment>
<keyword evidence="3" id="KW-0378">Hydrolase</keyword>
<accession>A0ABR8WC57</accession>
<dbReference type="EMBL" id="JACSPU010000002">
    <property type="protein sequence ID" value="MBD8014612.1"/>
    <property type="molecule type" value="Genomic_DNA"/>
</dbReference>
<keyword evidence="4" id="KW-1185">Reference proteome</keyword>
<name>A0ABR8WC57_9BACL</name>
<dbReference type="RefSeq" id="WP_191715087.1">
    <property type="nucleotide sequence ID" value="NZ_JACSPU010000002.1"/>
</dbReference>
<dbReference type="Proteomes" id="UP000658980">
    <property type="component" value="Unassembled WGS sequence"/>
</dbReference>
<dbReference type="Gene3D" id="3.90.850.10">
    <property type="entry name" value="Fumarylacetoacetase-like, C-terminal domain"/>
    <property type="match status" value="1"/>
</dbReference>
<dbReference type="PANTHER" id="PTHR30143">
    <property type="entry name" value="ACID HYDRATASE"/>
    <property type="match status" value="1"/>
</dbReference>
<keyword evidence="1" id="KW-0456">Lyase</keyword>
<dbReference type="InterPro" id="IPR036663">
    <property type="entry name" value="Fumarylacetoacetase_C_sf"/>
</dbReference>
<dbReference type="InterPro" id="IPR011234">
    <property type="entry name" value="Fumarylacetoacetase-like_C"/>
</dbReference>
<protein>
    <submittedName>
        <fullName evidence="3">Fumarylacetoacetate hydrolase family protein</fullName>
    </submittedName>
</protein>
<sequence>MDIQAAVEKLAQAEKNKAPIAPFTSSAEAISVGDAYQIQLLQIQEKVKQGAEIKGMKVGLTSKVMQDMFNVDTPDYGHILDSMIYGQGSSINVEQFIQPKVEFEIAFVLKKDLEGPNVTVEDVLAATDYVVPAIEIIDSRIEDWKFKFEDTVADNGSSAGAVFGSKRTYAKDVDLAAVEMNAYRNGEWFDSATGEAVMGHPAKAVAWLANAVAEYGITLRAGYFILAGALSKAVPFEADEDFKADFGELGDVSVSFVREGERV</sequence>
<evidence type="ECO:0000313" key="3">
    <source>
        <dbReference type="EMBL" id="MBD8014612.1"/>
    </source>
</evidence>
<dbReference type="PANTHER" id="PTHR30143:SF0">
    <property type="entry name" value="2-KETO-4-PENTENOATE HYDRATASE"/>
    <property type="match status" value="1"/>
</dbReference>
<organism evidence="3 4">
    <name type="scientific">Planococcus wigleyi</name>
    <dbReference type="NCBI Taxonomy" id="2762216"/>
    <lineage>
        <taxon>Bacteria</taxon>
        <taxon>Bacillati</taxon>
        <taxon>Bacillota</taxon>
        <taxon>Bacilli</taxon>
        <taxon>Bacillales</taxon>
        <taxon>Caryophanaceae</taxon>
        <taxon>Planococcus</taxon>
    </lineage>
</organism>
<feature type="domain" description="Fumarylacetoacetase-like C-terminal" evidence="2">
    <location>
        <begin position="81"/>
        <end position="251"/>
    </location>
</feature>
<evidence type="ECO:0000256" key="1">
    <source>
        <dbReference type="ARBA" id="ARBA00023239"/>
    </source>
</evidence>